<dbReference type="PANTHER" id="PTHR11216:SF62">
    <property type="entry name" value="EH DOMAIN-CONTAINING PROTEIN 2"/>
    <property type="match status" value="1"/>
</dbReference>
<dbReference type="Proteomes" id="UP001529510">
    <property type="component" value="Unassembled WGS sequence"/>
</dbReference>
<dbReference type="InterPro" id="IPR027417">
    <property type="entry name" value="P-loop_NTPase"/>
</dbReference>
<evidence type="ECO:0000313" key="3">
    <source>
        <dbReference type="Proteomes" id="UP001529510"/>
    </source>
</evidence>
<name>A0ABD0R2E8_CIRMR</name>
<gene>
    <name evidence="2" type="ORF">M9458_010928</name>
</gene>
<dbReference type="AlphaFoldDB" id="A0ABD0R2E8"/>
<organism evidence="2 3">
    <name type="scientific">Cirrhinus mrigala</name>
    <name type="common">Mrigala</name>
    <dbReference type="NCBI Taxonomy" id="683832"/>
    <lineage>
        <taxon>Eukaryota</taxon>
        <taxon>Metazoa</taxon>
        <taxon>Chordata</taxon>
        <taxon>Craniata</taxon>
        <taxon>Vertebrata</taxon>
        <taxon>Euteleostomi</taxon>
        <taxon>Actinopterygii</taxon>
        <taxon>Neopterygii</taxon>
        <taxon>Teleostei</taxon>
        <taxon>Ostariophysi</taxon>
        <taxon>Cypriniformes</taxon>
        <taxon>Cyprinidae</taxon>
        <taxon>Labeoninae</taxon>
        <taxon>Labeonini</taxon>
        <taxon>Cirrhinus</taxon>
    </lineage>
</organism>
<comment type="caution">
    <text evidence="2">The sequence shown here is derived from an EMBL/GenBank/DDBJ whole genome shotgun (WGS) entry which is preliminary data.</text>
</comment>
<sequence length="137" mass="16104">YDFPAVIRWFAEHVDRIILLCDAHKLEISDEFSHTIMALRGNEDKLRVVLNKADMVDSQELMRVYGALMWSLGKVFCTPEVLRVYIGSFWSSPMRMTENRKLFEKEEEDLFADIQNLPQNSALRKLNDLVKRARLVR</sequence>
<dbReference type="SUPFAM" id="SSF52540">
    <property type="entry name" value="P-loop containing nucleoside triphosphate hydrolases"/>
    <property type="match status" value="1"/>
</dbReference>
<accession>A0ABD0R2E8</accession>
<feature type="non-terminal residue" evidence="2">
    <location>
        <position position="137"/>
    </location>
</feature>
<feature type="non-terminal residue" evidence="2">
    <location>
        <position position="1"/>
    </location>
</feature>
<proteinExistence type="predicted"/>
<evidence type="ECO:0000313" key="2">
    <source>
        <dbReference type="EMBL" id="KAL0192632.1"/>
    </source>
</evidence>
<reference evidence="2 3" key="1">
    <citation type="submission" date="2024-05" db="EMBL/GenBank/DDBJ databases">
        <title>Genome sequencing and assembly of Indian major carp, Cirrhinus mrigala (Hamilton, 1822).</title>
        <authorList>
            <person name="Mohindra V."/>
            <person name="Chowdhury L.M."/>
            <person name="Lal K."/>
            <person name="Jena J.K."/>
        </authorList>
    </citation>
    <scope>NUCLEOTIDE SEQUENCE [LARGE SCALE GENOMIC DNA]</scope>
    <source>
        <strain evidence="2">CM1030</strain>
        <tissue evidence="2">Blood</tissue>
    </source>
</reference>
<dbReference type="PROSITE" id="PS51718">
    <property type="entry name" value="G_DYNAMIN_2"/>
    <property type="match status" value="1"/>
</dbReference>
<dbReference type="EMBL" id="JAMKFB020000005">
    <property type="protein sequence ID" value="KAL0192632.1"/>
    <property type="molecule type" value="Genomic_DNA"/>
</dbReference>
<keyword evidence="3" id="KW-1185">Reference proteome</keyword>
<evidence type="ECO:0000259" key="1">
    <source>
        <dbReference type="PROSITE" id="PS51718"/>
    </source>
</evidence>
<dbReference type="Gene3D" id="3.40.50.300">
    <property type="entry name" value="P-loop containing nucleotide triphosphate hydrolases"/>
    <property type="match status" value="1"/>
</dbReference>
<protein>
    <recommendedName>
        <fullName evidence="1">Dynamin-type G domain-containing protein</fullName>
    </recommendedName>
</protein>
<dbReference type="PANTHER" id="PTHR11216">
    <property type="entry name" value="EH DOMAIN"/>
    <property type="match status" value="1"/>
</dbReference>
<dbReference type="InterPro" id="IPR030381">
    <property type="entry name" value="G_DYNAMIN_dom"/>
</dbReference>
<feature type="domain" description="Dynamin-type G" evidence="1">
    <location>
        <begin position="1"/>
        <end position="118"/>
    </location>
</feature>